<proteinExistence type="predicted"/>
<dbReference type="OrthoDB" id="1161209at2759"/>
<evidence type="ECO:0000313" key="9">
    <source>
        <dbReference type="EMBL" id="PRQ21437.1"/>
    </source>
</evidence>
<evidence type="ECO:0000256" key="5">
    <source>
        <dbReference type="ARBA" id="ARBA00022777"/>
    </source>
</evidence>
<evidence type="ECO:0000256" key="3">
    <source>
        <dbReference type="ARBA" id="ARBA00022679"/>
    </source>
</evidence>
<dbReference type="InterPro" id="IPR011009">
    <property type="entry name" value="Kinase-like_dom_sf"/>
</dbReference>
<dbReference type="AlphaFoldDB" id="A0A2P6PHN9"/>
<evidence type="ECO:0000313" key="10">
    <source>
        <dbReference type="Proteomes" id="UP000238479"/>
    </source>
</evidence>
<accession>A0A2P6PHN9</accession>
<evidence type="ECO:0000256" key="8">
    <source>
        <dbReference type="ARBA" id="ARBA00048679"/>
    </source>
</evidence>
<evidence type="ECO:0000256" key="2">
    <source>
        <dbReference type="ARBA" id="ARBA00022527"/>
    </source>
</evidence>
<reference evidence="9 10" key="1">
    <citation type="journal article" date="2018" name="Nat. Genet.">
        <title>The Rosa genome provides new insights in the design of modern roses.</title>
        <authorList>
            <person name="Bendahmane M."/>
        </authorList>
    </citation>
    <scope>NUCLEOTIDE SEQUENCE [LARGE SCALE GENOMIC DNA]</scope>
    <source>
        <strain evidence="10">cv. Old Blush</strain>
    </source>
</reference>
<gene>
    <name evidence="9" type="ORF">RchiOBHm_Chr7g0239231</name>
</gene>
<dbReference type="PANTHER" id="PTHR48005:SF16">
    <property type="entry name" value="MDIS1-INTERACTING RECEPTOR LIKE KINASE 2-LIKE ISOFORM X1"/>
    <property type="match status" value="1"/>
</dbReference>
<evidence type="ECO:0000256" key="4">
    <source>
        <dbReference type="ARBA" id="ARBA00022741"/>
    </source>
</evidence>
<evidence type="ECO:0000256" key="7">
    <source>
        <dbReference type="ARBA" id="ARBA00047899"/>
    </source>
</evidence>
<dbReference type="Gramene" id="PRQ21437">
    <property type="protein sequence ID" value="PRQ21437"/>
    <property type="gene ID" value="RchiOBHm_Chr7g0239231"/>
</dbReference>
<keyword evidence="6" id="KW-0067">ATP-binding</keyword>
<dbReference type="Gene3D" id="1.10.510.10">
    <property type="entry name" value="Transferase(Phosphotransferase) domain 1"/>
    <property type="match status" value="1"/>
</dbReference>
<dbReference type="GO" id="GO:0005524">
    <property type="term" value="F:ATP binding"/>
    <property type="evidence" value="ECO:0007669"/>
    <property type="project" value="UniProtKB-KW"/>
</dbReference>
<organism evidence="9 10">
    <name type="scientific">Rosa chinensis</name>
    <name type="common">China rose</name>
    <dbReference type="NCBI Taxonomy" id="74649"/>
    <lineage>
        <taxon>Eukaryota</taxon>
        <taxon>Viridiplantae</taxon>
        <taxon>Streptophyta</taxon>
        <taxon>Embryophyta</taxon>
        <taxon>Tracheophyta</taxon>
        <taxon>Spermatophyta</taxon>
        <taxon>Magnoliopsida</taxon>
        <taxon>eudicotyledons</taxon>
        <taxon>Gunneridae</taxon>
        <taxon>Pentapetalae</taxon>
        <taxon>rosids</taxon>
        <taxon>fabids</taxon>
        <taxon>Rosales</taxon>
        <taxon>Rosaceae</taxon>
        <taxon>Rosoideae</taxon>
        <taxon>Rosoideae incertae sedis</taxon>
        <taxon>Rosa</taxon>
    </lineage>
</organism>
<comment type="catalytic activity">
    <reaction evidence="7">
        <text>L-threonyl-[protein] + ATP = O-phospho-L-threonyl-[protein] + ADP + H(+)</text>
        <dbReference type="Rhea" id="RHEA:46608"/>
        <dbReference type="Rhea" id="RHEA-COMP:11060"/>
        <dbReference type="Rhea" id="RHEA-COMP:11605"/>
        <dbReference type="ChEBI" id="CHEBI:15378"/>
        <dbReference type="ChEBI" id="CHEBI:30013"/>
        <dbReference type="ChEBI" id="CHEBI:30616"/>
        <dbReference type="ChEBI" id="CHEBI:61977"/>
        <dbReference type="ChEBI" id="CHEBI:456216"/>
        <dbReference type="EC" id="2.7.11.1"/>
    </reaction>
</comment>
<protein>
    <recommendedName>
        <fullName evidence="1">non-specific serine/threonine protein kinase</fullName>
        <ecNumber evidence="1">2.7.11.1</ecNumber>
    </recommendedName>
</protein>
<dbReference type="STRING" id="74649.A0A2P6PHN9"/>
<dbReference type="PANTHER" id="PTHR48005">
    <property type="entry name" value="LEUCINE RICH REPEAT KINASE 2"/>
    <property type="match status" value="1"/>
</dbReference>
<dbReference type="Proteomes" id="UP000238479">
    <property type="component" value="Chromosome 7"/>
</dbReference>
<evidence type="ECO:0000256" key="6">
    <source>
        <dbReference type="ARBA" id="ARBA00022840"/>
    </source>
</evidence>
<name>A0A2P6PHN9_ROSCH</name>
<keyword evidence="4" id="KW-0547">Nucleotide-binding</keyword>
<comment type="catalytic activity">
    <reaction evidence="8">
        <text>L-seryl-[protein] + ATP = O-phospho-L-seryl-[protein] + ADP + H(+)</text>
        <dbReference type="Rhea" id="RHEA:17989"/>
        <dbReference type="Rhea" id="RHEA-COMP:9863"/>
        <dbReference type="Rhea" id="RHEA-COMP:11604"/>
        <dbReference type="ChEBI" id="CHEBI:15378"/>
        <dbReference type="ChEBI" id="CHEBI:29999"/>
        <dbReference type="ChEBI" id="CHEBI:30616"/>
        <dbReference type="ChEBI" id="CHEBI:83421"/>
        <dbReference type="ChEBI" id="CHEBI:456216"/>
        <dbReference type="EC" id="2.7.11.1"/>
    </reaction>
</comment>
<keyword evidence="10" id="KW-1185">Reference proteome</keyword>
<keyword evidence="2 9" id="KW-0723">Serine/threonine-protein kinase</keyword>
<dbReference type="InterPro" id="IPR051420">
    <property type="entry name" value="Ser_Thr_Kinases_DiverseReg"/>
</dbReference>
<sequence length="155" mass="16656">MSPSGSDFGTAKFLNLESANWNVLAGTYGYIAPALDFGVVTLEIIMGRHPGDLLLPLLSGLSSSPVLPAHQMQIVDVLDQRITAPTDEVAGKVPFLVKTAFSCLNSSPECRPTMKQVSQQLETERLHLSKPLYLRCCLPSVVTCGELLALNGLTT</sequence>
<keyword evidence="5 9" id="KW-0418">Kinase</keyword>
<keyword evidence="3 9" id="KW-0808">Transferase</keyword>
<evidence type="ECO:0000256" key="1">
    <source>
        <dbReference type="ARBA" id="ARBA00012513"/>
    </source>
</evidence>
<dbReference type="EMBL" id="PDCK01000045">
    <property type="protein sequence ID" value="PRQ21437.1"/>
    <property type="molecule type" value="Genomic_DNA"/>
</dbReference>
<dbReference type="SUPFAM" id="SSF56112">
    <property type="entry name" value="Protein kinase-like (PK-like)"/>
    <property type="match status" value="1"/>
</dbReference>
<comment type="caution">
    <text evidence="9">The sequence shown here is derived from an EMBL/GenBank/DDBJ whole genome shotgun (WGS) entry which is preliminary data.</text>
</comment>
<dbReference type="EC" id="2.7.11.1" evidence="1"/>
<dbReference type="GO" id="GO:0004674">
    <property type="term" value="F:protein serine/threonine kinase activity"/>
    <property type="evidence" value="ECO:0007669"/>
    <property type="project" value="UniProtKB-KW"/>
</dbReference>